<organism evidence="1 2">
    <name type="scientific">Melastoma candidum</name>
    <dbReference type="NCBI Taxonomy" id="119954"/>
    <lineage>
        <taxon>Eukaryota</taxon>
        <taxon>Viridiplantae</taxon>
        <taxon>Streptophyta</taxon>
        <taxon>Embryophyta</taxon>
        <taxon>Tracheophyta</taxon>
        <taxon>Spermatophyta</taxon>
        <taxon>Magnoliopsida</taxon>
        <taxon>eudicotyledons</taxon>
        <taxon>Gunneridae</taxon>
        <taxon>Pentapetalae</taxon>
        <taxon>rosids</taxon>
        <taxon>malvids</taxon>
        <taxon>Myrtales</taxon>
        <taxon>Melastomataceae</taxon>
        <taxon>Melastomatoideae</taxon>
        <taxon>Melastomateae</taxon>
        <taxon>Melastoma</taxon>
    </lineage>
</organism>
<keyword evidence="2" id="KW-1185">Reference proteome</keyword>
<dbReference type="Proteomes" id="UP001057402">
    <property type="component" value="Chromosome 3"/>
</dbReference>
<gene>
    <name evidence="1" type="ORF">MLD38_008183</name>
</gene>
<evidence type="ECO:0000313" key="2">
    <source>
        <dbReference type="Proteomes" id="UP001057402"/>
    </source>
</evidence>
<dbReference type="EMBL" id="CM042882">
    <property type="protein sequence ID" value="KAI4382188.1"/>
    <property type="molecule type" value="Genomic_DNA"/>
</dbReference>
<protein>
    <submittedName>
        <fullName evidence="1">Uncharacterized protein</fullName>
    </submittedName>
</protein>
<name>A0ACB9RXU0_9MYRT</name>
<sequence length="90" mass="9849">MQSERVAKAPLKGIVPRYVCIIKGERCEVGIQELARNPAIGRLRGSDNMLEVYTRCYHPQQMVNHGSGAGSYTTAAGVLADILDLQDLFS</sequence>
<reference evidence="2" key="1">
    <citation type="journal article" date="2023" name="Front. Plant Sci.">
        <title>Chromosomal-level genome assembly of Melastoma candidum provides insights into trichome evolution.</title>
        <authorList>
            <person name="Zhong Y."/>
            <person name="Wu W."/>
            <person name="Sun C."/>
            <person name="Zou P."/>
            <person name="Liu Y."/>
            <person name="Dai S."/>
            <person name="Zhou R."/>
        </authorList>
    </citation>
    <scope>NUCLEOTIDE SEQUENCE [LARGE SCALE GENOMIC DNA]</scope>
</reference>
<accession>A0ACB9RXU0</accession>
<comment type="caution">
    <text evidence="1">The sequence shown here is derived from an EMBL/GenBank/DDBJ whole genome shotgun (WGS) entry which is preliminary data.</text>
</comment>
<evidence type="ECO:0000313" key="1">
    <source>
        <dbReference type="EMBL" id="KAI4382188.1"/>
    </source>
</evidence>
<proteinExistence type="predicted"/>